<proteinExistence type="predicted"/>
<sequence length="73" mass="8131">MYSIIHLGRPTVARETFAAGAALVVAEVFYKFHSFSLECLAFLATWFAFSWIVSRVFPGSTKPSSLPERRSSS</sequence>
<organism evidence="1 2">
    <name type="scientific">Sorangium cellulosum</name>
    <name type="common">Polyangium cellulosum</name>
    <dbReference type="NCBI Taxonomy" id="56"/>
    <lineage>
        <taxon>Bacteria</taxon>
        <taxon>Pseudomonadati</taxon>
        <taxon>Myxococcota</taxon>
        <taxon>Polyangia</taxon>
        <taxon>Polyangiales</taxon>
        <taxon>Polyangiaceae</taxon>
        <taxon>Sorangium</taxon>
    </lineage>
</organism>
<name>A0A150PA25_SORCE</name>
<evidence type="ECO:0000313" key="2">
    <source>
        <dbReference type="Proteomes" id="UP000075604"/>
    </source>
</evidence>
<evidence type="ECO:0000313" key="1">
    <source>
        <dbReference type="EMBL" id="KYF52552.1"/>
    </source>
</evidence>
<comment type="caution">
    <text evidence="1">The sequence shown here is derived from an EMBL/GenBank/DDBJ whole genome shotgun (WGS) entry which is preliminary data.</text>
</comment>
<accession>A0A150PA25</accession>
<dbReference type="EMBL" id="JELX01003330">
    <property type="protein sequence ID" value="KYF52552.1"/>
    <property type="molecule type" value="Genomic_DNA"/>
</dbReference>
<dbReference type="AlphaFoldDB" id="A0A150PA25"/>
<dbReference type="Proteomes" id="UP000075604">
    <property type="component" value="Unassembled WGS sequence"/>
</dbReference>
<protein>
    <submittedName>
        <fullName evidence="1">Uncharacterized protein</fullName>
    </submittedName>
</protein>
<gene>
    <name evidence="1" type="ORF">BE04_11250</name>
</gene>
<reference evidence="1 2" key="1">
    <citation type="submission" date="2014-02" db="EMBL/GenBank/DDBJ databases">
        <title>The small core and large imbalanced accessory genome model reveals a collaborative survival strategy of Sorangium cellulosum strains in nature.</title>
        <authorList>
            <person name="Han K."/>
            <person name="Peng R."/>
            <person name="Blom J."/>
            <person name="Li Y.-Z."/>
        </authorList>
    </citation>
    <scope>NUCLEOTIDE SEQUENCE [LARGE SCALE GENOMIC DNA]</scope>
    <source>
        <strain evidence="1 2">So0157-18</strain>
    </source>
</reference>